<dbReference type="HAMAP" id="MF_00373">
    <property type="entry name" value="Ribosomal_bL28"/>
    <property type="match status" value="1"/>
</dbReference>
<evidence type="ECO:0000313" key="6">
    <source>
        <dbReference type="EMBL" id="EEW36874.1"/>
    </source>
</evidence>
<organism evidence="6 7">
    <name type="scientific">Granulicatella adiacens ATCC 49175</name>
    <dbReference type="NCBI Taxonomy" id="638301"/>
    <lineage>
        <taxon>Bacteria</taxon>
        <taxon>Bacillati</taxon>
        <taxon>Bacillota</taxon>
        <taxon>Bacilli</taxon>
        <taxon>Lactobacillales</taxon>
        <taxon>Carnobacteriaceae</taxon>
        <taxon>Granulicatella</taxon>
    </lineage>
</organism>
<sequence>MKMAKVCYFTGRRSETGNTRSHAMNANRRTWKPNLQKVRVLIDGKPKKVWVSTRALKSGKVERV</sequence>
<dbReference type="Pfam" id="PF00830">
    <property type="entry name" value="Ribosomal_L28"/>
    <property type="match status" value="1"/>
</dbReference>
<protein>
    <recommendedName>
        <fullName evidence="4 5">Large ribosomal subunit protein bL28</fullName>
    </recommendedName>
</protein>
<dbReference type="InterPro" id="IPR034704">
    <property type="entry name" value="Ribosomal_bL28/bL31-like_sf"/>
</dbReference>
<dbReference type="SUPFAM" id="SSF143800">
    <property type="entry name" value="L28p-like"/>
    <property type="match status" value="1"/>
</dbReference>
<dbReference type="HOGENOM" id="CLU_064548_7_1_9"/>
<dbReference type="InterPro" id="IPR037147">
    <property type="entry name" value="Ribosomal_bL28_sf"/>
</dbReference>
<evidence type="ECO:0000256" key="2">
    <source>
        <dbReference type="ARBA" id="ARBA00022980"/>
    </source>
</evidence>
<dbReference type="STRING" id="638301.HMPREF0444_1092"/>
<dbReference type="NCBIfam" id="TIGR00009">
    <property type="entry name" value="L28"/>
    <property type="match status" value="1"/>
</dbReference>
<accession>C8NGP7</accession>
<proteinExistence type="inferred from homology"/>
<keyword evidence="3 5" id="KW-0687">Ribonucleoprotein</keyword>
<gene>
    <name evidence="5 6" type="primary">rpmB</name>
    <name evidence="6" type="ORF">HMPREF0444_1092</name>
</gene>
<keyword evidence="7" id="KW-1185">Reference proteome</keyword>
<dbReference type="eggNOG" id="COG0227">
    <property type="taxonomic scope" value="Bacteria"/>
</dbReference>
<evidence type="ECO:0000256" key="4">
    <source>
        <dbReference type="ARBA" id="ARBA00035174"/>
    </source>
</evidence>
<evidence type="ECO:0000313" key="7">
    <source>
        <dbReference type="Proteomes" id="UP000005926"/>
    </source>
</evidence>
<dbReference type="InterPro" id="IPR026569">
    <property type="entry name" value="Ribosomal_bL28"/>
</dbReference>
<dbReference type="EMBL" id="ACKZ01000020">
    <property type="protein sequence ID" value="EEW36874.1"/>
    <property type="molecule type" value="Genomic_DNA"/>
</dbReference>
<dbReference type="GO" id="GO:1990904">
    <property type="term" value="C:ribonucleoprotein complex"/>
    <property type="evidence" value="ECO:0007669"/>
    <property type="project" value="UniProtKB-KW"/>
</dbReference>
<comment type="caution">
    <text evidence="6">The sequence shown here is derived from an EMBL/GenBank/DDBJ whole genome shotgun (WGS) entry which is preliminary data.</text>
</comment>
<evidence type="ECO:0000256" key="5">
    <source>
        <dbReference type="HAMAP-Rule" id="MF_00373"/>
    </source>
</evidence>
<dbReference type="GO" id="GO:0006412">
    <property type="term" value="P:translation"/>
    <property type="evidence" value="ECO:0007669"/>
    <property type="project" value="UniProtKB-UniRule"/>
</dbReference>
<dbReference type="PANTHER" id="PTHR39080:SF1">
    <property type="entry name" value="LARGE RIBOSOMAL SUBUNIT PROTEIN BL28A"/>
    <property type="match status" value="1"/>
</dbReference>
<dbReference type="InterPro" id="IPR050096">
    <property type="entry name" value="Bacterial_rp_bL28"/>
</dbReference>
<evidence type="ECO:0000256" key="3">
    <source>
        <dbReference type="ARBA" id="ARBA00023274"/>
    </source>
</evidence>
<name>C8NGP7_9LACT</name>
<dbReference type="AlphaFoldDB" id="C8NGP7"/>
<dbReference type="Proteomes" id="UP000005926">
    <property type="component" value="Unassembled WGS sequence"/>
</dbReference>
<comment type="similarity">
    <text evidence="1 5">Belongs to the bacterial ribosomal protein bL28 family.</text>
</comment>
<dbReference type="InterPro" id="IPR001383">
    <property type="entry name" value="Ribosomal_bL28_bact-type"/>
</dbReference>
<keyword evidence="2 5" id="KW-0689">Ribosomal protein</keyword>
<dbReference type="GO" id="GO:0003735">
    <property type="term" value="F:structural constituent of ribosome"/>
    <property type="evidence" value="ECO:0007669"/>
    <property type="project" value="InterPro"/>
</dbReference>
<dbReference type="GO" id="GO:0005840">
    <property type="term" value="C:ribosome"/>
    <property type="evidence" value="ECO:0007669"/>
    <property type="project" value="UniProtKB-KW"/>
</dbReference>
<reference evidence="6 7" key="1">
    <citation type="submission" date="2009-08" db="EMBL/GenBank/DDBJ databases">
        <authorList>
            <person name="Muzny D."/>
            <person name="Qin X."/>
            <person name="Deng J."/>
            <person name="Jiang H."/>
            <person name="Liu Y."/>
            <person name="Qu J."/>
            <person name="Song X.-Z."/>
            <person name="Zhang L."/>
            <person name="Thornton R."/>
            <person name="Coyle M."/>
            <person name="Francisco L."/>
            <person name="Jackson L."/>
            <person name="Javaid M."/>
            <person name="Korchina V."/>
            <person name="Kovar C."/>
            <person name="Mata R."/>
            <person name="Mathew T."/>
            <person name="Ngo R."/>
            <person name="Nguyen L."/>
            <person name="Nguyen N."/>
            <person name="Okwuonu G."/>
            <person name="Ongeri F."/>
            <person name="Pham C."/>
            <person name="Simmons D."/>
            <person name="Wilczek-Boney K."/>
            <person name="Hale W."/>
            <person name="Jakkamsetti A."/>
            <person name="Pham P."/>
            <person name="Ruth R."/>
            <person name="San Lucas F."/>
            <person name="Warren J."/>
            <person name="Zhang J."/>
            <person name="Zhao Z."/>
            <person name="Zhou C."/>
            <person name="Zhu D."/>
            <person name="Lee S."/>
            <person name="Bess C."/>
            <person name="Blankenburg K."/>
            <person name="Forbes L."/>
            <person name="Fu Q."/>
            <person name="Gubbala S."/>
            <person name="Hirani K."/>
            <person name="Jayaseelan J.C."/>
            <person name="Lara F."/>
            <person name="Munidasa M."/>
            <person name="Palculict T."/>
            <person name="Patil S."/>
            <person name="Pu L.-L."/>
            <person name="Saada N."/>
            <person name="Tang L."/>
            <person name="Weissenberger G."/>
            <person name="Zhu Y."/>
            <person name="Hemphill L."/>
            <person name="Shang Y."/>
            <person name="Youmans B."/>
            <person name="Ayvaz T."/>
            <person name="Ross M."/>
            <person name="Santibanez J."/>
            <person name="Aqrawi P."/>
            <person name="Gross S."/>
            <person name="Joshi V."/>
            <person name="Fowler G."/>
            <person name="Nazareth L."/>
            <person name="Reid J."/>
            <person name="Worley K."/>
            <person name="Petrosino J."/>
            <person name="Highlander S."/>
            <person name="Gibbs R."/>
        </authorList>
    </citation>
    <scope>NUCLEOTIDE SEQUENCE [LARGE SCALE GENOMIC DNA]</scope>
    <source>
        <strain evidence="6 7">ATCC 49175</strain>
    </source>
</reference>
<evidence type="ECO:0000256" key="1">
    <source>
        <dbReference type="ARBA" id="ARBA00008760"/>
    </source>
</evidence>
<dbReference type="PANTHER" id="PTHR39080">
    <property type="entry name" value="50S RIBOSOMAL PROTEIN L28"/>
    <property type="match status" value="1"/>
</dbReference>
<dbReference type="Gene3D" id="2.30.170.40">
    <property type="entry name" value="Ribosomal protein L28/L24"/>
    <property type="match status" value="1"/>
</dbReference>